<name>A0A976MBH3_THEOR</name>
<protein>
    <submittedName>
        <fullName evidence="3">Uncharacterized protein</fullName>
    </submittedName>
</protein>
<proteinExistence type="predicted"/>
<evidence type="ECO:0000256" key="1">
    <source>
        <dbReference type="SAM" id="MobiDB-lite"/>
    </source>
</evidence>
<keyword evidence="2" id="KW-0812">Transmembrane</keyword>
<dbReference type="AlphaFoldDB" id="A0A976MBH3"/>
<dbReference type="EMBL" id="CP056070">
    <property type="protein sequence ID" value="UKK01460.2"/>
    <property type="molecule type" value="Genomic_DNA"/>
</dbReference>
<feature type="transmembrane region" description="Helical" evidence="2">
    <location>
        <begin position="262"/>
        <end position="281"/>
    </location>
</feature>
<feature type="compositionally biased region" description="Low complexity" evidence="1">
    <location>
        <begin position="140"/>
        <end position="149"/>
    </location>
</feature>
<evidence type="ECO:0000313" key="4">
    <source>
        <dbReference type="Proteomes" id="UP000244811"/>
    </source>
</evidence>
<accession>A0A976MBH3</accession>
<keyword evidence="2" id="KW-0472">Membrane</keyword>
<feature type="region of interest" description="Disordered" evidence="1">
    <location>
        <begin position="89"/>
        <end position="152"/>
    </location>
</feature>
<feature type="compositionally biased region" description="Acidic residues" evidence="1">
    <location>
        <begin position="99"/>
        <end position="134"/>
    </location>
</feature>
<feature type="compositionally biased region" description="Low complexity" evidence="1">
    <location>
        <begin position="89"/>
        <end position="98"/>
    </location>
</feature>
<keyword evidence="2" id="KW-1133">Transmembrane helix</keyword>
<evidence type="ECO:0000313" key="3">
    <source>
        <dbReference type="EMBL" id="UKK01460.2"/>
    </source>
</evidence>
<dbReference type="Proteomes" id="UP000244811">
    <property type="component" value="Chromosome 3"/>
</dbReference>
<gene>
    <name evidence="3" type="ORF">MACK_002274</name>
</gene>
<sequence length="332" mass="37092">MVARGLFSLFLVFGVFSHLIKLIHARTNVLHDGVLDSLSYDPSLLSLLQMEQSLDLDDDETSYLATSFLDNGSSFLQHSSKYLGPSYPDKSSSFLEDSSSLDDEDEEVDEGSLLDDSDDWENDSSFLDSDDFAEDREPSLLESSSSAPSQVVDLDSYDDFGGSFLQTKGSYTKPSTTFGSLVQLHNFDAVDPLNFLQDDTLLLMNDDEQPDMDMEEESPKKSSVKAFVLKSDMEESEGPEMTQSLDETTAGKLLSVLSAYKVWLIVLTVVLCIALVVRLFYLDKFHKFKTELWSKLENLNKVVVDKFNSVFRKNQTTATTANETEETPLLSA</sequence>
<evidence type="ECO:0000256" key="2">
    <source>
        <dbReference type="SAM" id="Phobius"/>
    </source>
</evidence>
<reference evidence="3" key="1">
    <citation type="submission" date="2022-07" db="EMBL/GenBank/DDBJ databases">
        <title>Evaluation of T. orientalis genome assembly methods using nanopore sequencing and analysis of variation between genomes.</title>
        <authorList>
            <person name="Yam J."/>
            <person name="Micallef M.L."/>
            <person name="Liu M."/>
            <person name="Djordjevic S.P."/>
            <person name="Bogema D.R."/>
            <person name="Jenkins C."/>
        </authorList>
    </citation>
    <scope>NUCLEOTIDE SEQUENCE</scope>
    <source>
        <strain evidence="3">Goon Nure</strain>
    </source>
</reference>
<organism evidence="3 4">
    <name type="scientific">Theileria orientalis</name>
    <dbReference type="NCBI Taxonomy" id="68886"/>
    <lineage>
        <taxon>Eukaryota</taxon>
        <taxon>Sar</taxon>
        <taxon>Alveolata</taxon>
        <taxon>Apicomplexa</taxon>
        <taxon>Aconoidasida</taxon>
        <taxon>Piroplasmida</taxon>
        <taxon>Theileriidae</taxon>
        <taxon>Theileria</taxon>
    </lineage>
</organism>